<dbReference type="AlphaFoldDB" id="A0A0L0BLF3"/>
<protein>
    <submittedName>
        <fullName evidence="1">Uncharacterized protein</fullName>
    </submittedName>
</protein>
<evidence type="ECO:0000313" key="1">
    <source>
        <dbReference type="EMBL" id="KNC20866.1"/>
    </source>
</evidence>
<comment type="caution">
    <text evidence="1">The sequence shown here is derived from an EMBL/GenBank/DDBJ whole genome shotgun (WGS) entry which is preliminary data.</text>
</comment>
<keyword evidence="2" id="KW-1185">Reference proteome</keyword>
<proteinExistence type="predicted"/>
<reference evidence="1 2" key="1">
    <citation type="journal article" date="2015" name="Nat. Commun.">
        <title>Lucilia cuprina genome unlocks parasitic fly biology to underpin future interventions.</title>
        <authorList>
            <person name="Anstead C.A."/>
            <person name="Korhonen P.K."/>
            <person name="Young N.D."/>
            <person name="Hall R.S."/>
            <person name="Jex A.R."/>
            <person name="Murali S.C."/>
            <person name="Hughes D.S."/>
            <person name="Lee S.F."/>
            <person name="Perry T."/>
            <person name="Stroehlein A.J."/>
            <person name="Ansell B.R."/>
            <person name="Breugelmans B."/>
            <person name="Hofmann A."/>
            <person name="Qu J."/>
            <person name="Dugan S."/>
            <person name="Lee S.L."/>
            <person name="Chao H."/>
            <person name="Dinh H."/>
            <person name="Han Y."/>
            <person name="Doddapaneni H.V."/>
            <person name="Worley K.C."/>
            <person name="Muzny D.M."/>
            <person name="Ioannidis P."/>
            <person name="Waterhouse R.M."/>
            <person name="Zdobnov E.M."/>
            <person name="James P.J."/>
            <person name="Bagnall N.H."/>
            <person name="Kotze A.C."/>
            <person name="Gibbs R.A."/>
            <person name="Richards S."/>
            <person name="Batterham P."/>
            <person name="Gasser R.B."/>
        </authorList>
    </citation>
    <scope>NUCLEOTIDE SEQUENCE [LARGE SCALE GENOMIC DNA]</scope>
    <source>
        <strain evidence="1 2">LS</strain>
        <tissue evidence="1">Full body</tissue>
    </source>
</reference>
<organism evidence="1 2">
    <name type="scientific">Lucilia cuprina</name>
    <name type="common">Green bottle fly</name>
    <name type="synonym">Australian sheep blowfly</name>
    <dbReference type="NCBI Taxonomy" id="7375"/>
    <lineage>
        <taxon>Eukaryota</taxon>
        <taxon>Metazoa</taxon>
        <taxon>Ecdysozoa</taxon>
        <taxon>Arthropoda</taxon>
        <taxon>Hexapoda</taxon>
        <taxon>Insecta</taxon>
        <taxon>Pterygota</taxon>
        <taxon>Neoptera</taxon>
        <taxon>Endopterygota</taxon>
        <taxon>Diptera</taxon>
        <taxon>Brachycera</taxon>
        <taxon>Muscomorpha</taxon>
        <taxon>Oestroidea</taxon>
        <taxon>Calliphoridae</taxon>
        <taxon>Luciliinae</taxon>
        <taxon>Lucilia</taxon>
    </lineage>
</organism>
<accession>A0A0L0BLF3</accession>
<sequence>MFGTTYNCDVAFLGMKLILSKLRNRLTDQHIGDLLRIKVKPPFLS</sequence>
<name>A0A0L0BLF3_LUCCU</name>
<gene>
    <name evidence="1" type="ORF">FF38_04222</name>
</gene>
<evidence type="ECO:0000313" key="2">
    <source>
        <dbReference type="Proteomes" id="UP000037069"/>
    </source>
</evidence>
<dbReference type="EMBL" id="JRES01001699">
    <property type="protein sequence ID" value="KNC20866.1"/>
    <property type="molecule type" value="Genomic_DNA"/>
</dbReference>
<dbReference type="Proteomes" id="UP000037069">
    <property type="component" value="Unassembled WGS sequence"/>
</dbReference>